<keyword evidence="7" id="KW-1185">Reference proteome</keyword>
<dbReference type="InterPro" id="IPR020806">
    <property type="entry name" value="PKS_PP-bd"/>
</dbReference>
<dbReference type="Pfam" id="PF00668">
    <property type="entry name" value="Condensation"/>
    <property type="match status" value="1"/>
</dbReference>
<organism evidence="6 7">
    <name type="scientific">Phomopsis amygdali</name>
    <name type="common">Fusicoccum amygdali</name>
    <dbReference type="NCBI Taxonomy" id="1214568"/>
    <lineage>
        <taxon>Eukaryota</taxon>
        <taxon>Fungi</taxon>
        <taxon>Dikarya</taxon>
        <taxon>Ascomycota</taxon>
        <taxon>Pezizomycotina</taxon>
        <taxon>Sordariomycetes</taxon>
        <taxon>Sordariomycetidae</taxon>
        <taxon>Diaporthales</taxon>
        <taxon>Diaporthaceae</taxon>
        <taxon>Diaporthe</taxon>
    </lineage>
</organism>
<keyword evidence="3" id="KW-0436">Ligase</keyword>
<evidence type="ECO:0000256" key="2">
    <source>
        <dbReference type="ARBA" id="ARBA00022553"/>
    </source>
</evidence>
<accession>A0AAD9S7I1</accession>
<dbReference type="PANTHER" id="PTHR45527:SF1">
    <property type="entry name" value="FATTY ACID SYNTHASE"/>
    <property type="match status" value="1"/>
</dbReference>
<dbReference type="InterPro" id="IPR010071">
    <property type="entry name" value="AA_adenyl_dom"/>
</dbReference>
<comment type="similarity">
    <text evidence="4">Belongs to the NRP synthetase family.</text>
</comment>
<dbReference type="GO" id="GO:0016874">
    <property type="term" value="F:ligase activity"/>
    <property type="evidence" value="ECO:0007669"/>
    <property type="project" value="UniProtKB-KW"/>
</dbReference>
<protein>
    <recommendedName>
        <fullName evidence="5">Carrier domain-containing protein</fullName>
    </recommendedName>
</protein>
<dbReference type="PROSITE" id="PS50075">
    <property type="entry name" value="CARRIER"/>
    <property type="match status" value="2"/>
</dbReference>
<dbReference type="PANTHER" id="PTHR45527">
    <property type="entry name" value="NONRIBOSOMAL PEPTIDE SYNTHETASE"/>
    <property type="match status" value="1"/>
</dbReference>
<dbReference type="GO" id="GO:0044550">
    <property type="term" value="P:secondary metabolite biosynthetic process"/>
    <property type="evidence" value="ECO:0007669"/>
    <property type="project" value="TreeGrafter"/>
</dbReference>
<dbReference type="CDD" id="cd05918">
    <property type="entry name" value="A_NRPS_SidN3_like"/>
    <property type="match status" value="2"/>
</dbReference>
<dbReference type="SUPFAM" id="SSF47336">
    <property type="entry name" value="ACP-like"/>
    <property type="match status" value="2"/>
</dbReference>
<evidence type="ECO:0000256" key="4">
    <source>
        <dbReference type="ARBA" id="ARBA00029454"/>
    </source>
</evidence>
<dbReference type="Gene3D" id="3.30.300.30">
    <property type="match status" value="2"/>
</dbReference>
<dbReference type="InterPro" id="IPR000873">
    <property type="entry name" value="AMP-dep_synth/lig_dom"/>
</dbReference>
<dbReference type="InterPro" id="IPR042099">
    <property type="entry name" value="ANL_N_sf"/>
</dbReference>
<dbReference type="PROSITE" id="PS00455">
    <property type="entry name" value="AMP_BINDING"/>
    <property type="match status" value="2"/>
</dbReference>
<dbReference type="InterPro" id="IPR023213">
    <property type="entry name" value="CAT-like_dom_sf"/>
</dbReference>
<sequence>MPTQLDSLDHEASGIYWNAQLRGAKHASFPPPKPAPVIRSLAKSIALPPSASSSSVNKVIILRAAWAIVLGRYCDTDDICFGASVSSPEGTISDGPLVVPVRLYLDPKQTVADFLCNVQAHASGMIPHEQQFGLQNMTELLGEDAQAACNFSSLLVVRAADPIMAYPAAMAGYSLVVHALLHDMDAVELSVTYDSGLLADAQVTALSHHFDRVLQQLLSPGETGTLLRDVSLAGEWDLQRAIATNADTPEAVNTCLHYIIERQARQRPDAPAICAWDGKLTYGELNTAAERLARRLAGEVSAEVLVHVCFEKSVWFFVSILAINKAGGAWVPLDPLHPTQRHQELVHQTKAKLALTSTANVDICKSLGLAVIEVNAALDKALANDEGRADLPSQLPTACEVTSRNAAYVLFTSGSTGTPKGLVIEHGSVCTSQVSLGMSLGLTTETRFLQFASYVFDSCIGEIISTLLFGGCVCVPSDEMRWTGIPDFIRDTQANSALLTPSFIRTIKPTDVPSLRLLITASESPGQDMLNTWLGHVRLFNAWGPAEICCIATLHEWKSANESPMTVGRPMNGSCSWIVDPENHNRLTPIGCVGELVVQGPTILREYLSNRRKTEESIITPVPAWMPRRIPETEWDRFFKTGDLGFYNPDGTIEFVGRKDTQVKIRGQRVELEEVEFNIRTKLEPEGIKQVAVDVLRTEAGTNLVAYLCFSWDTKRASRDGRDSMDDLFLPMTEEVERLVLDLTKALRVKLPSYMVPTMYVPCRYMPYSTKLDRKTLRGRTAALDRDSIARYSLVDSEKQAPKTASETQMQQLWASVLKVPAESIGRNDNFLQIGGDSIAAIRLVSLARSCHGIDLTMASIFEDARLWRLAATVGSAAAISAPPPPFSLLPDGRAADFLDQASRHCGLSENQAIEDAYPCTPLQEGLMALAVKQPGSYLTTWVYQLSPHVNVTRFKDTWERTVALCDGLRTRIILADGGSFQIVLKDDVAWEEWESPEGGGIDSVVDLAVGETHKTEMSTGSRLWRYALTEGADGQRYFILIGHHAVFDGWSVGLIMQQLKCLYQDATAPTLEPFSRFMQYVGGLDREASERYWTAQLHEASKAAFPPRKPGVPNTTGSSVLRTLTNLIALPPSTTSVTKATVLRAAWAIVLARYCDTDDICFGASISGRQAPVPGLDSVSGPLVATVPVRFLLDSKQKVADFLLQVQAHASGMTPHEQFGLQNMTRLSENAREACDFANVLVIHPAEILDGFHTVDSIMSPVARTGMSSAYEYFGYPLVVHAFLREKDVEFAATYDAAWMVEAQVTALYHHVDHVVQQLLAPGETLLRDVSLAGPWDLQLATAWNQEGPEAIDDCVHYMITKQVRKQPESPAICAWDGELTYDKLDAAANRLARYLIKEQGVVIEDLVHVCFEKSLWFYVAILAINKAGGVWVPLDPSHPIQRQQEIIRQTGARLTLTSATNAERCVGPAVVKVTAALDKTLADDEARTGSHIQLPPVTAQNAAYVLFTSGSTGTPKGLVMEHGSVCTSMVAIAARLGLTPDVRMLQFASYAFDVFVFESICLLISGACICVPSETARLTNLEEFINTRAVTWADLTPTFARTIDSNKVQNLQALVVGGEAAGQDTIRKWVGNKTRLINAWGPAETCVISACHEYKSVNDSPQTIGRPLGGSCWIVEPGDHERLTPIGCVGEIVVQGPTVLREYLADQKKTEAAIKTVPAWMPRRTEAKYGRIYKTGDLAFYNPDGTIEFVGRKDLQVKIRGQRVELGEVEHNIQTALDGIEQVAVDVSRTEAGGVSLVAYLCFNRETSLAGKKRRHAAMHGNGLNGTNTVNGVNGVNGTDNLFLPLTDQMEKQVRDLVRALKGKLPGYMVPTIFIPCRYMPFITTTKLDRKKLKQKTAELDRESIARYSLVECEKKQPPETAEEMQMQQLWASVLKVPAETIGRDDSFLQVGGDSITAIRLVMLARRQGITLTVPSIFQDARLSRLASMSTTVQ</sequence>
<dbReference type="CDD" id="cd19545">
    <property type="entry name" value="FUM14_C_NRPS-like"/>
    <property type="match status" value="1"/>
</dbReference>
<dbReference type="SUPFAM" id="SSF56801">
    <property type="entry name" value="Acetyl-CoA synthetase-like"/>
    <property type="match status" value="2"/>
</dbReference>
<dbReference type="NCBIfam" id="TIGR01733">
    <property type="entry name" value="AA-adenyl-dom"/>
    <property type="match status" value="2"/>
</dbReference>
<dbReference type="InterPro" id="IPR036736">
    <property type="entry name" value="ACP-like_sf"/>
</dbReference>
<keyword evidence="2" id="KW-0597">Phosphoprotein</keyword>
<comment type="caution">
    <text evidence="6">The sequence shown here is derived from an EMBL/GenBank/DDBJ whole genome shotgun (WGS) entry which is preliminary data.</text>
</comment>
<name>A0AAD9S7I1_PHOAM</name>
<reference evidence="6" key="1">
    <citation type="submission" date="2023-06" db="EMBL/GenBank/DDBJ databases">
        <authorList>
            <person name="Noh H."/>
        </authorList>
    </citation>
    <scope>NUCLEOTIDE SEQUENCE</scope>
    <source>
        <strain evidence="6">DUCC20226</strain>
    </source>
</reference>
<dbReference type="InterPro" id="IPR009081">
    <property type="entry name" value="PP-bd_ACP"/>
</dbReference>
<dbReference type="Gene3D" id="1.10.1200.10">
    <property type="entry name" value="ACP-like"/>
    <property type="match status" value="2"/>
</dbReference>
<dbReference type="InterPro" id="IPR020845">
    <property type="entry name" value="AMP-binding_CS"/>
</dbReference>
<dbReference type="SUPFAM" id="SSF52777">
    <property type="entry name" value="CoA-dependent acyltransferases"/>
    <property type="match status" value="3"/>
</dbReference>
<evidence type="ECO:0000259" key="5">
    <source>
        <dbReference type="PROSITE" id="PS50075"/>
    </source>
</evidence>
<dbReference type="Gene3D" id="3.40.50.12780">
    <property type="entry name" value="N-terminal domain of ligase-like"/>
    <property type="match status" value="2"/>
</dbReference>
<dbReference type="SMART" id="SM00823">
    <property type="entry name" value="PKS_PP"/>
    <property type="match status" value="2"/>
</dbReference>
<dbReference type="FunFam" id="3.30.559.30:FF:000003">
    <property type="entry name" value="Nonribosomal peptide synthase SidD"/>
    <property type="match status" value="1"/>
</dbReference>
<dbReference type="EMBL" id="JAUJFL010000006">
    <property type="protein sequence ID" value="KAK2601189.1"/>
    <property type="molecule type" value="Genomic_DNA"/>
</dbReference>
<dbReference type="Proteomes" id="UP001265746">
    <property type="component" value="Unassembled WGS sequence"/>
</dbReference>
<dbReference type="GO" id="GO:0031177">
    <property type="term" value="F:phosphopantetheine binding"/>
    <property type="evidence" value="ECO:0007669"/>
    <property type="project" value="InterPro"/>
</dbReference>
<dbReference type="FunFam" id="1.10.1200.10:FF:000005">
    <property type="entry name" value="Nonribosomal peptide synthetase 1"/>
    <property type="match status" value="2"/>
</dbReference>
<evidence type="ECO:0000313" key="7">
    <source>
        <dbReference type="Proteomes" id="UP001265746"/>
    </source>
</evidence>
<dbReference type="InterPro" id="IPR045851">
    <property type="entry name" value="AMP-bd_C_sf"/>
</dbReference>
<feature type="domain" description="Carrier" evidence="5">
    <location>
        <begin position="1920"/>
        <end position="1996"/>
    </location>
</feature>
<evidence type="ECO:0000256" key="1">
    <source>
        <dbReference type="ARBA" id="ARBA00022450"/>
    </source>
</evidence>
<dbReference type="InterPro" id="IPR001242">
    <property type="entry name" value="Condensation_dom"/>
</dbReference>
<dbReference type="Gene3D" id="3.30.559.10">
    <property type="entry name" value="Chloramphenicol acetyltransferase-like domain"/>
    <property type="match status" value="1"/>
</dbReference>
<dbReference type="FunFam" id="3.40.50.980:FF:000001">
    <property type="entry name" value="Non-ribosomal peptide synthetase"/>
    <property type="match status" value="1"/>
</dbReference>
<dbReference type="FunFam" id="3.40.50.12780:FF:000014">
    <property type="entry name" value="Nonribosomal peptide synthetase 1"/>
    <property type="match status" value="1"/>
</dbReference>
<dbReference type="FunFam" id="3.30.300.30:FF:000015">
    <property type="entry name" value="Nonribosomal peptide synthase SidD"/>
    <property type="match status" value="2"/>
</dbReference>
<gene>
    <name evidence="6" type="ORF">N8I77_010656</name>
</gene>
<dbReference type="Pfam" id="PF00550">
    <property type="entry name" value="PP-binding"/>
    <property type="match status" value="2"/>
</dbReference>
<dbReference type="InterPro" id="IPR006162">
    <property type="entry name" value="Ppantetheine_attach_site"/>
</dbReference>
<feature type="domain" description="Carrier" evidence="5">
    <location>
        <begin position="801"/>
        <end position="878"/>
    </location>
</feature>
<proteinExistence type="inferred from homology"/>
<evidence type="ECO:0000313" key="6">
    <source>
        <dbReference type="EMBL" id="KAK2601189.1"/>
    </source>
</evidence>
<keyword evidence="1" id="KW-0596">Phosphopantetheine</keyword>
<dbReference type="Gene3D" id="3.30.559.30">
    <property type="entry name" value="Nonribosomal peptide synthetase, condensation domain"/>
    <property type="match status" value="2"/>
</dbReference>
<evidence type="ECO:0000256" key="3">
    <source>
        <dbReference type="ARBA" id="ARBA00022598"/>
    </source>
</evidence>
<dbReference type="PROSITE" id="PS00012">
    <property type="entry name" value="PHOSPHOPANTETHEINE"/>
    <property type="match status" value="2"/>
</dbReference>
<dbReference type="Pfam" id="PF00501">
    <property type="entry name" value="AMP-binding"/>
    <property type="match status" value="2"/>
</dbReference>
<dbReference type="GO" id="GO:0005737">
    <property type="term" value="C:cytoplasm"/>
    <property type="evidence" value="ECO:0007669"/>
    <property type="project" value="TreeGrafter"/>
</dbReference>
<dbReference type="GO" id="GO:0043041">
    <property type="term" value="P:amino acid activation for nonribosomal peptide biosynthetic process"/>
    <property type="evidence" value="ECO:0007669"/>
    <property type="project" value="TreeGrafter"/>
</dbReference>